<accession>A0A179UEQ1</accession>
<dbReference type="Proteomes" id="UP000002038">
    <property type="component" value="Unassembled WGS sequence"/>
</dbReference>
<protein>
    <recommendedName>
        <fullName evidence="1">Integrase zinc-binding domain-containing protein</fullName>
    </recommendedName>
</protein>
<dbReference type="InterPro" id="IPR041588">
    <property type="entry name" value="Integrase_H2C2"/>
</dbReference>
<dbReference type="GeneID" id="42528590"/>
<dbReference type="KEGG" id="bgh:BDBG_16490"/>
<dbReference type="AlphaFoldDB" id="A0A179UEQ1"/>
<feature type="domain" description="Integrase zinc-binding" evidence="1">
    <location>
        <begin position="52"/>
        <end position="106"/>
    </location>
</feature>
<evidence type="ECO:0000259" key="1">
    <source>
        <dbReference type="Pfam" id="PF17921"/>
    </source>
</evidence>
<evidence type="ECO:0000313" key="2">
    <source>
        <dbReference type="EMBL" id="OAT05768.1"/>
    </source>
</evidence>
<sequence length="187" mass="22418">MISYLKNDKMSDDKYLMKVIEEMLSNFKLRKLKNNIVLYCDLEYAEAPYLEPSFRHNLIAHIHKEFSHLESSELISILKSRAYWSSMAENIQMYTHECLNYQVVKESKKGLECEKVQYQMKFSEVIEKMIVKFLYNEIYVNYRMLHEILTDNSANLVEEVMNRKMKCLNEILSNILMKYLVSKPMRL</sequence>
<dbReference type="OrthoDB" id="2232212at2759"/>
<dbReference type="EMBL" id="GG657450">
    <property type="protein sequence ID" value="OAT05768.1"/>
    <property type="molecule type" value="Genomic_DNA"/>
</dbReference>
<organism evidence="2 3">
    <name type="scientific">Blastomyces gilchristii (strain SLH14081)</name>
    <name type="common">Blastomyces dermatitidis</name>
    <dbReference type="NCBI Taxonomy" id="559298"/>
    <lineage>
        <taxon>Eukaryota</taxon>
        <taxon>Fungi</taxon>
        <taxon>Dikarya</taxon>
        <taxon>Ascomycota</taxon>
        <taxon>Pezizomycotina</taxon>
        <taxon>Eurotiomycetes</taxon>
        <taxon>Eurotiomycetidae</taxon>
        <taxon>Onygenales</taxon>
        <taxon>Ajellomycetaceae</taxon>
        <taxon>Blastomyces</taxon>
    </lineage>
</organism>
<keyword evidence="3" id="KW-1185">Reference proteome</keyword>
<dbReference type="Pfam" id="PF17921">
    <property type="entry name" value="Integrase_H2C2"/>
    <property type="match status" value="1"/>
</dbReference>
<name>A0A179UEQ1_BLAGS</name>
<dbReference type="Gene3D" id="1.10.340.70">
    <property type="match status" value="1"/>
</dbReference>
<proteinExistence type="predicted"/>
<gene>
    <name evidence="2" type="ORF">BDBG_16490</name>
</gene>
<dbReference type="VEuPathDB" id="FungiDB:BDBG_16490"/>
<dbReference type="RefSeq" id="XP_031576877.1">
    <property type="nucleotide sequence ID" value="XM_031724436.1"/>
</dbReference>
<evidence type="ECO:0000313" key="3">
    <source>
        <dbReference type="Proteomes" id="UP000002038"/>
    </source>
</evidence>
<reference evidence="3" key="1">
    <citation type="journal article" date="2015" name="PLoS Genet.">
        <title>The dynamic genome and transcriptome of the human fungal pathogen Blastomyces and close relative Emmonsia.</title>
        <authorList>
            <person name="Munoz J.F."/>
            <person name="Gauthier G.M."/>
            <person name="Desjardins C.A."/>
            <person name="Gallo J.E."/>
            <person name="Holder J."/>
            <person name="Sullivan T.D."/>
            <person name="Marty A.J."/>
            <person name="Carmen J.C."/>
            <person name="Chen Z."/>
            <person name="Ding L."/>
            <person name="Gujja S."/>
            <person name="Magrini V."/>
            <person name="Misas E."/>
            <person name="Mitreva M."/>
            <person name="Priest M."/>
            <person name="Saif S."/>
            <person name="Whiston E.A."/>
            <person name="Young S."/>
            <person name="Zeng Q."/>
            <person name="Goldman W.E."/>
            <person name="Mardis E.R."/>
            <person name="Taylor J.W."/>
            <person name="McEwen J.G."/>
            <person name="Clay O.K."/>
            <person name="Klein B.S."/>
            <person name="Cuomo C.A."/>
        </authorList>
    </citation>
    <scope>NUCLEOTIDE SEQUENCE [LARGE SCALE GENOMIC DNA]</scope>
    <source>
        <strain evidence="3">SLH14081</strain>
    </source>
</reference>